<reference evidence="5 6" key="1">
    <citation type="journal article" date="2021" name="Nat. Commun.">
        <title>Genetic determinants of endophytism in the Arabidopsis root mycobiome.</title>
        <authorList>
            <person name="Mesny F."/>
            <person name="Miyauchi S."/>
            <person name="Thiergart T."/>
            <person name="Pickel B."/>
            <person name="Atanasova L."/>
            <person name="Karlsson M."/>
            <person name="Huettel B."/>
            <person name="Barry K.W."/>
            <person name="Haridas S."/>
            <person name="Chen C."/>
            <person name="Bauer D."/>
            <person name="Andreopoulos W."/>
            <person name="Pangilinan J."/>
            <person name="LaButti K."/>
            <person name="Riley R."/>
            <person name="Lipzen A."/>
            <person name="Clum A."/>
            <person name="Drula E."/>
            <person name="Henrissat B."/>
            <person name="Kohler A."/>
            <person name="Grigoriev I.V."/>
            <person name="Martin F.M."/>
            <person name="Hacquard S."/>
        </authorList>
    </citation>
    <scope>NUCLEOTIDE SEQUENCE [LARGE SCALE GENOMIC DNA]</scope>
    <source>
        <strain evidence="5 6">MPI-CAGE-CH-0241</strain>
    </source>
</reference>
<dbReference type="Pfam" id="PF01926">
    <property type="entry name" value="MMR_HSR1"/>
    <property type="match status" value="1"/>
</dbReference>
<evidence type="ECO:0000256" key="1">
    <source>
        <dbReference type="ARBA" id="ARBA00022741"/>
    </source>
</evidence>
<dbReference type="Gene3D" id="1.10.1580.10">
    <property type="match status" value="1"/>
</dbReference>
<dbReference type="InterPro" id="IPR027417">
    <property type="entry name" value="P-loop_NTPase"/>
</dbReference>
<evidence type="ECO:0000259" key="4">
    <source>
        <dbReference type="Pfam" id="PF01926"/>
    </source>
</evidence>
<comment type="caution">
    <text evidence="5">The sequence shown here is derived from an EMBL/GenBank/DDBJ whole genome shotgun (WGS) entry which is preliminary data.</text>
</comment>
<keyword evidence="1 3" id="KW-0547">Nucleotide-binding</keyword>
<dbReference type="Proteomes" id="UP000777438">
    <property type="component" value="Unassembled WGS sequence"/>
</dbReference>
<dbReference type="GO" id="GO:0005525">
    <property type="term" value="F:GTP binding"/>
    <property type="evidence" value="ECO:0007669"/>
    <property type="project" value="UniProtKB-KW"/>
</dbReference>
<feature type="binding site" evidence="3">
    <location>
        <begin position="142"/>
        <end position="147"/>
    </location>
    <ligand>
        <name>GTP</name>
        <dbReference type="ChEBI" id="CHEBI:37565"/>
    </ligand>
</feature>
<dbReference type="OrthoDB" id="269151at2759"/>
<evidence type="ECO:0000256" key="3">
    <source>
        <dbReference type="PIRSR" id="PIRSR006230-1"/>
    </source>
</evidence>
<keyword evidence="6" id="KW-1185">Reference proteome</keyword>
<keyword evidence="2 3" id="KW-0342">GTP-binding</keyword>
<dbReference type="PIRSF" id="PIRSF006230">
    <property type="entry name" value="MG442"/>
    <property type="match status" value="1"/>
</dbReference>
<sequence>MLQSIKPTQFIPRRSFEIPASVPKTYFLGHHKAGQSKITQTLSNISLVLECRDFRLPLSTHNPYLDRSIAGRERIIVYTKSDLGTDTPTAANALRKLHGDRIVLWDKHRPDTTKNLLRKVKEVARAVDSLTGMRVLIVGMPNVGKSTLLNTLRKLGTRGKKAKAAKTGDQAGVTRKLGTPVKILETEENGGVGDGVYVLDTPGIFQPYVEDGETMLKIALMQGIKTGLIPDEVLADYLLYRLNLWDPALYERWSEPTNDVNKFLESVSMKEGKIKKGGIPNWQKAAARVLSSWRNGDLGRYILDDLSEETVQKYQTRLEEPALSLNQAKKQQKLARSQERAGA</sequence>
<dbReference type="PANTHER" id="PTHR45782">
    <property type="entry name" value="MITOCHONDRIAL RIBOSOME-ASSOCIATED GTPASE 1"/>
    <property type="match status" value="1"/>
</dbReference>
<dbReference type="CDD" id="cd01856">
    <property type="entry name" value="YlqF"/>
    <property type="match status" value="1"/>
</dbReference>
<accession>A0A9P8W9L5</accession>
<dbReference type="GO" id="GO:0003924">
    <property type="term" value="F:GTPase activity"/>
    <property type="evidence" value="ECO:0007669"/>
    <property type="project" value="TreeGrafter"/>
</dbReference>
<protein>
    <submittedName>
        <fullName evidence="5">P-loop containing nucleoside triphosphate hydrolase protein</fullName>
    </submittedName>
</protein>
<dbReference type="InterPro" id="IPR006073">
    <property type="entry name" value="GTP-bd"/>
</dbReference>
<dbReference type="GO" id="GO:0005739">
    <property type="term" value="C:mitochondrion"/>
    <property type="evidence" value="ECO:0007669"/>
    <property type="project" value="TreeGrafter"/>
</dbReference>
<dbReference type="GO" id="GO:0032543">
    <property type="term" value="P:mitochondrial translation"/>
    <property type="evidence" value="ECO:0007669"/>
    <property type="project" value="TreeGrafter"/>
</dbReference>
<name>A0A9P8W9L5_9HYPO</name>
<dbReference type="PANTHER" id="PTHR45782:SF4">
    <property type="entry name" value="MITOCHONDRIAL RIBOSOME-ASSOCIATED GTPASE 1"/>
    <property type="match status" value="1"/>
</dbReference>
<organism evidence="5 6">
    <name type="scientific">Thelonectria olida</name>
    <dbReference type="NCBI Taxonomy" id="1576542"/>
    <lineage>
        <taxon>Eukaryota</taxon>
        <taxon>Fungi</taxon>
        <taxon>Dikarya</taxon>
        <taxon>Ascomycota</taxon>
        <taxon>Pezizomycotina</taxon>
        <taxon>Sordariomycetes</taxon>
        <taxon>Hypocreomycetidae</taxon>
        <taxon>Hypocreales</taxon>
        <taxon>Nectriaceae</taxon>
        <taxon>Thelonectria</taxon>
    </lineage>
</organism>
<dbReference type="SUPFAM" id="SSF52540">
    <property type="entry name" value="P-loop containing nucleoside triphosphate hydrolases"/>
    <property type="match status" value="1"/>
</dbReference>
<dbReference type="AlphaFoldDB" id="A0A9P8W9L5"/>
<evidence type="ECO:0000256" key="2">
    <source>
        <dbReference type="ARBA" id="ARBA00023134"/>
    </source>
</evidence>
<feature type="binding site" evidence="3">
    <location>
        <position position="203"/>
    </location>
    <ligand>
        <name>GTP</name>
        <dbReference type="ChEBI" id="CHEBI:37565"/>
    </ligand>
</feature>
<feature type="domain" description="G" evidence="4">
    <location>
        <begin position="134"/>
        <end position="216"/>
    </location>
</feature>
<dbReference type="EMBL" id="JAGPYM010000005">
    <property type="protein sequence ID" value="KAH6894180.1"/>
    <property type="molecule type" value="Genomic_DNA"/>
</dbReference>
<proteinExistence type="predicted"/>
<evidence type="ECO:0000313" key="5">
    <source>
        <dbReference type="EMBL" id="KAH6894180.1"/>
    </source>
</evidence>
<keyword evidence="5" id="KW-0378">Hydrolase</keyword>
<dbReference type="InterPro" id="IPR023179">
    <property type="entry name" value="GTP-bd_ortho_bundle_sf"/>
</dbReference>
<evidence type="ECO:0000313" key="6">
    <source>
        <dbReference type="Proteomes" id="UP000777438"/>
    </source>
</evidence>
<dbReference type="InterPro" id="IPR016478">
    <property type="entry name" value="GTPase_MTG1"/>
</dbReference>
<dbReference type="Gene3D" id="3.40.50.300">
    <property type="entry name" value="P-loop containing nucleotide triphosphate hydrolases"/>
    <property type="match status" value="1"/>
</dbReference>
<gene>
    <name evidence="5" type="ORF">B0T10DRAFT_479759</name>
</gene>